<dbReference type="OrthoDB" id="3219396at2759"/>
<dbReference type="PANTHER" id="PTHR20933:SF4">
    <property type="entry name" value="F-BOX INVOLVED IN POLYQ PATHOGENESIS, ISOFORM A"/>
    <property type="match status" value="1"/>
</dbReference>
<keyword evidence="3" id="KW-1185">Reference proteome</keyword>
<dbReference type="InterPro" id="IPR006553">
    <property type="entry name" value="Leu-rich_rpt_Cys-con_subtyp"/>
</dbReference>
<dbReference type="InterPro" id="IPR001810">
    <property type="entry name" value="F-box_dom"/>
</dbReference>
<dbReference type="Proteomes" id="UP000515163">
    <property type="component" value="Unplaced"/>
</dbReference>
<dbReference type="InterPro" id="IPR032675">
    <property type="entry name" value="LRR_dom_sf"/>
</dbReference>
<dbReference type="SUPFAM" id="SSF81383">
    <property type="entry name" value="F-box domain"/>
    <property type="match status" value="1"/>
</dbReference>
<sequence length="465" mass="53339">MAVDVVGKSLPDAILLEMFRYLSRRELGRVALVNRQWRRIAYDPSLWRTVDLTELFPHTMGDEKTLLMLLRTRLASARSLNMAECSLTPDLAKELSRKQDTLKSLVRFGVRGNIRDFPNGLELMDLRYSWGDFSFMRRLPRHFSKIKCIGLGSVSSEFLIPDIFTKMRHLRVLELTDCSALTDDTMVKISLSCPHLESICLNECKNFHGKCLSRVLDNCPMITTLLIRFTKMTDSALISVNWEKTRVQELDLTGCYFVTTTGLSNVISRLPNLHYLKMNQCGFRHILHLTVYQEIRPNVKYTNLETLDLRWNFLLSAECLEGILRQAPNLRYLGVSHSPRVPPSVLASLLKYVPNLRVLEFGPLRKESLSESKLVPTLINSCQVIEAVSLINFKVMDKDDTLLLQELREKCKHIKEVKLCNPRIEHVAIGNQGETITVERLLIKMDSQLPSPKNTLGRKILMSHK</sequence>
<dbReference type="Gene3D" id="1.20.1280.50">
    <property type="match status" value="1"/>
</dbReference>
<dbReference type="InterPro" id="IPR036047">
    <property type="entry name" value="F-box-like_dom_sf"/>
</dbReference>
<evidence type="ECO:0000313" key="3">
    <source>
        <dbReference type="Proteomes" id="UP000515163"/>
    </source>
</evidence>
<dbReference type="SUPFAM" id="SSF52047">
    <property type="entry name" value="RNI-like"/>
    <property type="match status" value="1"/>
</dbReference>
<name>A0A6P8IKN0_ACTTE</name>
<dbReference type="SMART" id="SM00256">
    <property type="entry name" value="FBOX"/>
    <property type="match status" value="1"/>
</dbReference>
<dbReference type="PROSITE" id="PS50181">
    <property type="entry name" value="FBOX"/>
    <property type="match status" value="1"/>
</dbReference>
<organism evidence="3 4">
    <name type="scientific">Actinia tenebrosa</name>
    <name type="common">Australian red waratah sea anemone</name>
    <dbReference type="NCBI Taxonomy" id="6105"/>
    <lineage>
        <taxon>Eukaryota</taxon>
        <taxon>Metazoa</taxon>
        <taxon>Cnidaria</taxon>
        <taxon>Anthozoa</taxon>
        <taxon>Hexacorallia</taxon>
        <taxon>Actiniaria</taxon>
        <taxon>Actiniidae</taxon>
        <taxon>Actinia</taxon>
    </lineage>
</organism>
<dbReference type="GeneID" id="116302222"/>
<dbReference type="PANTHER" id="PTHR20933">
    <property type="entry name" value="F-BOX ONLY PROTEIN 33"/>
    <property type="match status" value="1"/>
</dbReference>
<accession>A0A6P8IKN0</accession>
<dbReference type="GO" id="GO:0031398">
    <property type="term" value="P:positive regulation of protein ubiquitination"/>
    <property type="evidence" value="ECO:0007669"/>
    <property type="project" value="TreeGrafter"/>
</dbReference>
<evidence type="ECO:0000313" key="4">
    <source>
        <dbReference type="RefSeq" id="XP_031567312.1"/>
    </source>
</evidence>
<dbReference type="AlphaFoldDB" id="A0A6P8IKN0"/>
<keyword evidence="1" id="KW-0833">Ubl conjugation pathway</keyword>
<feature type="domain" description="F-box" evidence="2">
    <location>
        <begin position="4"/>
        <end position="50"/>
    </location>
</feature>
<evidence type="ECO:0000259" key="2">
    <source>
        <dbReference type="PROSITE" id="PS50181"/>
    </source>
</evidence>
<dbReference type="Pfam" id="PF12937">
    <property type="entry name" value="F-box-like"/>
    <property type="match status" value="1"/>
</dbReference>
<dbReference type="Gene3D" id="3.80.10.10">
    <property type="entry name" value="Ribonuclease Inhibitor"/>
    <property type="match status" value="2"/>
</dbReference>
<gene>
    <name evidence="4" type="primary">LOC116302222</name>
</gene>
<proteinExistence type="predicted"/>
<evidence type="ECO:0000256" key="1">
    <source>
        <dbReference type="ARBA" id="ARBA00022786"/>
    </source>
</evidence>
<reference evidence="4" key="1">
    <citation type="submission" date="2025-08" db="UniProtKB">
        <authorList>
            <consortium name="RefSeq"/>
        </authorList>
    </citation>
    <scope>IDENTIFICATION</scope>
    <source>
        <tissue evidence="4">Tentacle</tissue>
    </source>
</reference>
<dbReference type="InParanoid" id="A0A6P8IKN0"/>
<dbReference type="RefSeq" id="XP_031567312.1">
    <property type="nucleotide sequence ID" value="XM_031711452.1"/>
</dbReference>
<dbReference type="KEGG" id="aten:116302222"/>
<protein>
    <submittedName>
        <fullName evidence="4">F-box/LRR-repeat protein 17-like</fullName>
    </submittedName>
</protein>
<dbReference type="SMART" id="SM00367">
    <property type="entry name" value="LRR_CC"/>
    <property type="match status" value="5"/>
</dbReference>